<dbReference type="Pfam" id="PF01121">
    <property type="entry name" value="CoaE"/>
    <property type="match status" value="1"/>
</dbReference>
<dbReference type="SUPFAM" id="SSF52540">
    <property type="entry name" value="P-loop containing nucleoside triphosphate hydrolases"/>
    <property type="match status" value="1"/>
</dbReference>
<keyword evidence="3 5" id="KW-0418">Kinase</keyword>
<reference evidence="5" key="2">
    <citation type="journal article" date="2021" name="PeerJ">
        <title>Extensive microbial diversity within the chicken gut microbiome revealed by metagenomics and culture.</title>
        <authorList>
            <person name="Gilroy R."/>
            <person name="Ravi A."/>
            <person name="Getino M."/>
            <person name="Pursley I."/>
            <person name="Horton D.L."/>
            <person name="Alikhan N.F."/>
            <person name="Baker D."/>
            <person name="Gharbi K."/>
            <person name="Hall N."/>
            <person name="Watson M."/>
            <person name="Adriaenssens E.M."/>
            <person name="Foster-Nyarko E."/>
            <person name="Jarju S."/>
            <person name="Secka A."/>
            <person name="Antonio M."/>
            <person name="Oren A."/>
            <person name="Chaudhuri R.R."/>
            <person name="La Ragione R."/>
            <person name="Hildebrand F."/>
            <person name="Pallen M.J."/>
        </authorList>
    </citation>
    <scope>NUCLEOTIDE SEQUENCE</scope>
    <source>
        <strain evidence="5">18911</strain>
    </source>
</reference>
<comment type="function">
    <text evidence="3">Catalyzes the phosphorylation of the 3'-hydroxyl group of dephosphocoenzyme A to form coenzyme A.</text>
</comment>
<dbReference type="GO" id="GO:0005524">
    <property type="term" value="F:ATP binding"/>
    <property type="evidence" value="ECO:0007669"/>
    <property type="project" value="UniProtKB-UniRule"/>
</dbReference>
<dbReference type="EC" id="2.7.1.24" evidence="3 4"/>
<feature type="binding site" evidence="3">
    <location>
        <begin position="10"/>
        <end position="15"/>
    </location>
    <ligand>
        <name>ATP</name>
        <dbReference type="ChEBI" id="CHEBI:30616"/>
    </ligand>
</feature>
<name>A0A9D1MGQ1_9FIRM</name>
<proteinExistence type="inferred from homology"/>
<dbReference type="Proteomes" id="UP000824094">
    <property type="component" value="Unassembled WGS sequence"/>
</dbReference>
<protein>
    <recommendedName>
        <fullName evidence="3 4">Dephospho-CoA kinase</fullName>
        <ecNumber evidence="3 4">2.7.1.24</ecNumber>
    </recommendedName>
    <alternativeName>
        <fullName evidence="3">Dephosphocoenzyme A kinase</fullName>
    </alternativeName>
</protein>
<evidence type="ECO:0000313" key="6">
    <source>
        <dbReference type="Proteomes" id="UP000824094"/>
    </source>
</evidence>
<reference evidence="5" key="1">
    <citation type="submission" date="2020-10" db="EMBL/GenBank/DDBJ databases">
        <authorList>
            <person name="Gilroy R."/>
        </authorList>
    </citation>
    <scope>NUCLEOTIDE SEQUENCE</scope>
    <source>
        <strain evidence="5">18911</strain>
    </source>
</reference>
<comment type="caution">
    <text evidence="5">The sequence shown here is derived from an EMBL/GenBank/DDBJ whole genome shotgun (WGS) entry which is preliminary data.</text>
</comment>
<dbReference type="GO" id="GO:0015937">
    <property type="term" value="P:coenzyme A biosynthetic process"/>
    <property type="evidence" value="ECO:0007669"/>
    <property type="project" value="UniProtKB-UniRule"/>
</dbReference>
<dbReference type="EMBL" id="DVNF01000014">
    <property type="protein sequence ID" value="HIU59836.1"/>
    <property type="molecule type" value="Genomic_DNA"/>
</dbReference>
<dbReference type="CDD" id="cd02022">
    <property type="entry name" value="DPCK"/>
    <property type="match status" value="1"/>
</dbReference>
<dbReference type="InterPro" id="IPR027417">
    <property type="entry name" value="P-loop_NTPase"/>
</dbReference>
<dbReference type="HAMAP" id="MF_00376">
    <property type="entry name" value="Dephospho_CoA_kinase"/>
    <property type="match status" value="1"/>
</dbReference>
<keyword evidence="3" id="KW-0963">Cytoplasm</keyword>
<comment type="catalytic activity">
    <reaction evidence="3">
        <text>3'-dephospho-CoA + ATP = ADP + CoA + H(+)</text>
        <dbReference type="Rhea" id="RHEA:18245"/>
        <dbReference type="ChEBI" id="CHEBI:15378"/>
        <dbReference type="ChEBI" id="CHEBI:30616"/>
        <dbReference type="ChEBI" id="CHEBI:57287"/>
        <dbReference type="ChEBI" id="CHEBI:57328"/>
        <dbReference type="ChEBI" id="CHEBI:456216"/>
        <dbReference type="EC" id="2.7.1.24"/>
    </reaction>
</comment>
<dbReference type="Gene3D" id="3.40.50.300">
    <property type="entry name" value="P-loop containing nucleotide triphosphate hydrolases"/>
    <property type="match status" value="1"/>
</dbReference>
<dbReference type="AlphaFoldDB" id="A0A9D1MGQ1"/>
<sequence>MLVALTGGIGSGKSYIMRLFEGLGAKSIYSDKINASLLQEKSYIIGLKKLFPTCFNGETLDKRALRNLIFSSECDRKKLNEYSHAKIMQRIKDSVSKDGVTVCEIPLLSEGNFRACFDKIIYVDAPDAVRVRRICERDGVTEEEAAAAIRAQVTERENKNFADYVIINDGDPTDEVRRIYDILCATE</sequence>
<dbReference type="PANTHER" id="PTHR10695:SF46">
    <property type="entry name" value="BIFUNCTIONAL COENZYME A SYNTHASE-RELATED"/>
    <property type="match status" value="1"/>
</dbReference>
<keyword evidence="3" id="KW-0173">Coenzyme A biosynthesis</keyword>
<dbReference type="InterPro" id="IPR001977">
    <property type="entry name" value="Depp_CoAkinase"/>
</dbReference>
<comment type="pathway">
    <text evidence="3">Cofactor biosynthesis; coenzyme A biosynthesis; CoA from (R)-pantothenate: step 5/5.</text>
</comment>
<evidence type="ECO:0000256" key="4">
    <source>
        <dbReference type="NCBIfam" id="TIGR00152"/>
    </source>
</evidence>
<dbReference type="PROSITE" id="PS51219">
    <property type="entry name" value="DPCK"/>
    <property type="match status" value="1"/>
</dbReference>
<accession>A0A9D1MGQ1</accession>
<comment type="subcellular location">
    <subcellularLocation>
        <location evidence="3">Cytoplasm</location>
    </subcellularLocation>
</comment>
<keyword evidence="2 3" id="KW-0067">ATP-binding</keyword>
<keyword evidence="3 5" id="KW-0808">Transferase</keyword>
<dbReference type="GO" id="GO:0005737">
    <property type="term" value="C:cytoplasm"/>
    <property type="evidence" value="ECO:0007669"/>
    <property type="project" value="UniProtKB-SubCell"/>
</dbReference>
<keyword evidence="1 3" id="KW-0547">Nucleotide-binding</keyword>
<dbReference type="PANTHER" id="PTHR10695">
    <property type="entry name" value="DEPHOSPHO-COA KINASE-RELATED"/>
    <property type="match status" value="1"/>
</dbReference>
<dbReference type="GO" id="GO:0004140">
    <property type="term" value="F:dephospho-CoA kinase activity"/>
    <property type="evidence" value="ECO:0007669"/>
    <property type="project" value="UniProtKB-UniRule"/>
</dbReference>
<evidence type="ECO:0000256" key="2">
    <source>
        <dbReference type="ARBA" id="ARBA00022840"/>
    </source>
</evidence>
<organism evidence="5 6">
    <name type="scientific">Candidatus Stercoripulliclostridium merdigallinarum</name>
    <dbReference type="NCBI Taxonomy" id="2840951"/>
    <lineage>
        <taxon>Bacteria</taxon>
        <taxon>Bacillati</taxon>
        <taxon>Bacillota</taxon>
        <taxon>Clostridia</taxon>
        <taxon>Eubacteriales</taxon>
        <taxon>Candidatus Stercoripulliclostridium</taxon>
    </lineage>
</organism>
<evidence type="ECO:0000256" key="3">
    <source>
        <dbReference type="HAMAP-Rule" id="MF_00376"/>
    </source>
</evidence>
<comment type="similarity">
    <text evidence="3">Belongs to the CoaE family.</text>
</comment>
<dbReference type="NCBIfam" id="TIGR00152">
    <property type="entry name" value="dephospho-CoA kinase"/>
    <property type="match status" value="1"/>
</dbReference>
<evidence type="ECO:0000256" key="1">
    <source>
        <dbReference type="ARBA" id="ARBA00022741"/>
    </source>
</evidence>
<evidence type="ECO:0000313" key="5">
    <source>
        <dbReference type="EMBL" id="HIU59836.1"/>
    </source>
</evidence>
<gene>
    <name evidence="3 5" type="primary">coaE</name>
    <name evidence="5" type="ORF">IAB05_00430</name>
</gene>